<keyword evidence="3" id="KW-0732">Signal</keyword>
<evidence type="ECO:0000313" key="5">
    <source>
        <dbReference type="Proteomes" id="UP000324288"/>
    </source>
</evidence>
<feature type="signal peptide" evidence="3">
    <location>
        <begin position="1"/>
        <end position="22"/>
    </location>
</feature>
<evidence type="ECO:0008006" key="6">
    <source>
        <dbReference type="Google" id="ProtNLM"/>
    </source>
</evidence>
<sequence length="356" mass="36382">MKAVAGAVAVSLIMVTANPVQADPVSSPYTESIKAIAEQSGPYVDSHHLLPTDAARTAQAARADATIAGVTDSGNTLVLGKGHFVKRGDKLAIVGESGNTVVTAPLQALFGDRVMDLNVLLKDGGRSATFLPAETSFRPAPITVMHAREGWIGNDTRLREFYDAWGKYLNRAEVENFPAVIAGGVFGGIAGAATGWAIGFLAGALVVTGMLLFTLVPVVGWVASPFVWLAIIPVFLAVFFAVGTSASAAGTPIGSLLGTMVVGLFSPNDSTRELALKAIRAGLALIFLWWLPPSAGDKVSTAAGSGVGSTGPASDNKGGTINTEKGAKDDGSQNENTAAPALSPSLNSAGAVLRVA</sequence>
<evidence type="ECO:0000256" key="3">
    <source>
        <dbReference type="SAM" id="SignalP"/>
    </source>
</evidence>
<evidence type="ECO:0000313" key="4">
    <source>
        <dbReference type="EMBL" id="VHO01018.1"/>
    </source>
</evidence>
<feature type="transmembrane region" description="Helical" evidence="2">
    <location>
        <begin position="196"/>
        <end position="219"/>
    </location>
</feature>
<proteinExistence type="predicted"/>
<accession>A0A5E3ZXL6</accession>
<reference evidence="4 5" key="1">
    <citation type="submission" date="2019-04" db="EMBL/GenBank/DDBJ databases">
        <authorList>
            <person name="Seth-Smith MB H."/>
            <person name="Seth-Smith H."/>
        </authorList>
    </citation>
    <scope>NUCLEOTIDE SEQUENCE [LARGE SCALE GENOMIC DNA]</scope>
    <source>
        <strain evidence="4">USB-603019</strain>
    </source>
</reference>
<keyword evidence="2" id="KW-0472">Membrane</keyword>
<feature type="transmembrane region" description="Helical" evidence="2">
    <location>
        <begin position="226"/>
        <end position="243"/>
    </location>
</feature>
<dbReference type="AlphaFoldDB" id="A0A5E3ZXL6"/>
<dbReference type="Proteomes" id="UP000324288">
    <property type="component" value="Chromosome"/>
</dbReference>
<feature type="compositionally biased region" description="Low complexity" evidence="1">
    <location>
        <begin position="301"/>
        <end position="314"/>
    </location>
</feature>
<protein>
    <recommendedName>
        <fullName evidence="6">NfeD-like C-terminal domain-containing protein</fullName>
    </recommendedName>
</protein>
<keyword evidence="2" id="KW-1133">Transmembrane helix</keyword>
<organism evidence="4 5">
    <name type="scientific">Lawsonella clevelandensis</name>
    <dbReference type="NCBI Taxonomy" id="1528099"/>
    <lineage>
        <taxon>Bacteria</taxon>
        <taxon>Bacillati</taxon>
        <taxon>Actinomycetota</taxon>
        <taxon>Actinomycetes</taxon>
        <taxon>Mycobacteriales</taxon>
        <taxon>Lawsonellaceae</taxon>
        <taxon>Lawsonella</taxon>
    </lineage>
</organism>
<feature type="chain" id="PRO_5022966173" description="NfeD-like C-terminal domain-containing protein" evidence="3">
    <location>
        <begin position="23"/>
        <end position="356"/>
    </location>
</feature>
<evidence type="ECO:0000256" key="1">
    <source>
        <dbReference type="SAM" id="MobiDB-lite"/>
    </source>
</evidence>
<keyword evidence="5" id="KW-1185">Reference proteome</keyword>
<name>A0A5E3ZXL6_9ACTN</name>
<gene>
    <name evidence="4" type="ORF">LC603019_01085</name>
</gene>
<keyword evidence="2" id="KW-0812">Transmembrane</keyword>
<feature type="compositionally biased region" description="Low complexity" evidence="1">
    <location>
        <begin position="338"/>
        <end position="356"/>
    </location>
</feature>
<evidence type="ECO:0000256" key="2">
    <source>
        <dbReference type="SAM" id="Phobius"/>
    </source>
</evidence>
<feature type="region of interest" description="Disordered" evidence="1">
    <location>
        <begin position="301"/>
        <end position="356"/>
    </location>
</feature>
<dbReference type="EMBL" id="LR584267">
    <property type="protein sequence ID" value="VHO01018.1"/>
    <property type="molecule type" value="Genomic_DNA"/>
</dbReference>